<name>A0A4R1PLL4_9GAMM</name>
<proteinExistence type="predicted"/>
<dbReference type="AlphaFoldDB" id="A0A4R1PLL4"/>
<dbReference type="RefSeq" id="WP_131299053.1">
    <property type="nucleotide sequence ID" value="NZ_JBHLST010000024.1"/>
</dbReference>
<dbReference type="EMBL" id="SMMU01000029">
    <property type="protein sequence ID" value="TCL26838.1"/>
    <property type="molecule type" value="Genomic_DNA"/>
</dbReference>
<dbReference type="PRINTS" id="PR01994">
    <property type="entry name" value="ANTIREPRESSR"/>
</dbReference>
<feature type="domain" description="Antirepressor protein ant N-terminal" evidence="1">
    <location>
        <begin position="9"/>
        <end position="121"/>
    </location>
</feature>
<accession>A0A4R1PLL4</accession>
<gene>
    <name evidence="2" type="ORF">EV691_12944</name>
</gene>
<sequence length="179" mass="20286">MNAASQLETVNFHGDELSVVIGPSGEHLVAMRPICEYLGLQWEAQLKRIRRHEVLKTCVSIMDMQMPGDDQRRGIVCLPLEYLNGWLFGVDASRVKKEIRPKVIEYQRECFQVLHDHFHGGGHARSAMQALGEAIALMEADKRVASLSGMALARWKKIRKEHIKAVEQATRRAQLLLGF</sequence>
<reference evidence="2 3" key="1">
    <citation type="submission" date="2019-03" db="EMBL/GenBank/DDBJ databases">
        <title>Genomic Encyclopedia of Type Strains, Phase IV (KMG-IV): sequencing the most valuable type-strain genomes for metagenomic binning, comparative biology and taxonomic classification.</title>
        <authorList>
            <person name="Goeker M."/>
        </authorList>
    </citation>
    <scope>NUCLEOTIDE SEQUENCE [LARGE SCALE GENOMIC DNA]</scope>
    <source>
        <strain evidence="2 3">DSM 2286</strain>
    </source>
</reference>
<evidence type="ECO:0000313" key="3">
    <source>
        <dbReference type="Proteomes" id="UP000295169"/>
    </source>
</evidence>
<dbReference type="Proteomes" id="UP000295169">
    <property type="component" value="Unassembled WGS sequence"/>
</dbReference>
<evidence type="ECO:0000313" key="2">
    <source>
        <dbReference type="EMBL" id="TCL26838.1"/>
    </source>
</evidence>
<evidence type="ECO:0000259" key="1">
    <source>
        <dbReference type="Pfam" id="PF10547"/>
    </source>
</evidence>
<dbReference type="InterPro" id="IPR018875">
    <property type="entry name" value="Antirepressor_Ant_N"/>
</dbReference>
<protein>
    <submittedName>
        <fullName evidence="2">ORF11CD3 domain-containing protein</fullName>
    </submittedName>
</protein>
<dbReference type="Pfam" id="PF10547">
    <property type="entry name" value="P22_AR_N"/>
    <property type="match status" value="1"/>
</dbReference>
<organism evidence="2 3">
    <name type="scientific">Azotobacter chroococcum</name>
    <dbReference type="NCBI Taxonomy" id="353"/>
    <lineage>
        <taxon>Bacteria</taxon>
        <taxon>Pseudomonadati</taxon>
        <taxon>Pseudomonadota</taxon>
        <taxon>Gammaproteobacteria</taxon>
        <taxon>Pseudomonadales</taxon>
        <taxon>Pseudomonadaceae</taxon>
        <taxon>Azotobacter</taxon>
    </lineage>
</organism>
<comment type="caution">
    <text evidence="2">The sequence shown here is derived from an EMBL/GenBank/DDBJ whole genome shotgun (WGS) entry which is preliminary data.</text>
</comment>